<evidence type="ECO:0000313" key="1">
    <source>
        <dbReference type="EMBL" id="ABA40779.1"/>
    </source>
</evidence>
<accession>Q3MJW5</accession>
<protein>
    <submittedName>
        <fullName evidence="1">SJCHGC02124 protein</fullName>
    </submittedName>
</protein>
<dbReference type="AlphaFoldDB" id="Q3MJW5"/>
<proteinExistence type="evidence at transcript level"/>
<reference evidence="1" key="2">
    <citation type="journal article" date="2006" name="PLoS Pathog.">
        <title>New perspectives on host-parasite interplay by comparative transcriptomic and proteomic analyses of Schistosoma japonicum.</title>
        <authorList>
            <person name="Liu F."/>
            <person name="Lu J."/>
            <person name="Hu W."/>
            <person name="Wang S.Y."/>
            <person name="Cui S.J."/>
            <person name="Chi M."/>
            <person name="Yan Q."/>
            <person name="Wang X.R."/>
            <person name="Song H.D."/>
            <person name="Xu X.N."/>
            <person name="Wang J.J."/>
            <person name="Zhang X.L."/>
            <person name="Zhang X."/>
            <person name="Wang Z.Q."/>
            <person name="Xue C.L."/>
            <person name="Brindley P.J."/>
            <person name="McManus D.P."/>
            <person name="Yang P.Y."/>
            <person name="Feng Z."/>
            <person name="Chen Z."/>
            <person name="Han Z.G."/>
        </authorList>
    </citation>
    <scope>NUCLEOTIDE SEQUENCE</scope>
</reference>
<dbReference type="EMBL" id="AY915002">
    <property type="protein sequence ID" value="ABA40779.1"/>
    <property type="molecule type" value="mRNA"/>
</dbReference>
<reference evidence="1" key="1">
    <citation type="submission" date="2005-01" db="EMBL/GenBank/DDBJ databases">
        <authorList>
            <person name="Han Z."/>
        </authorList>
    </citation>
    <scope>NUCLEOTIDE SEQUENCE</scope>
</reference>
<dbReference type="InterPro" id="IPR029057">
    <property type="entry name" value="PRTase-like"/>
</dbReference>
<sequence length="76" mass="8215">MSVDILETFESNGATSINLLCVLKGGFKFASDLGEKIQSSAVTRGSNISIFMDFIVSSTYEVSSMKYLVSERCCGT</sequence>
<name>Q3MJW5_SCHJA</name>
<organism evidence="1">
    <name type="scientific">Schistosoma japonicum</name>
    <name type="common">Blood fluke</name>
    <dbReference type="NCBI Taxonomy" id="6182"/>
    <lineage>
        <taxon>Eukaryota</taxon>
        <taxon>Metazoa</taxon>
        <taxon>Spiralia</taxon>
        <taxon>Lophotrochozoa</taxon>
        <taxon>Platyhelminthes</taxon>
        <taxon>Trematoda</taxon>
        <taxon>Digenea</taxon>
        <taxon>Strigeidida</taxon>
        <taxon>Schistosomatoidea</taxon>
        <taxon>Schistosomatidae</taxon>
        <taxon>Schistosoma</taxon>
    </lineage>
</organism>
<dbReference type="Gene3D" id="3.40.50.2020">
    <property type="match status" value="1"/>
</dbReference>